<evidence type="ECO:0000313" key="11">
    <source>
        <dbReference type="EMBL" id="RHH19959.1"/>
    </source>
</evidence>
<keyword evidence="5" id="KW-0677">Repeat</keyword>
<accession>A0A414W3G5</accession>
<keyword evidence="4" id="KW-0762">Sugar transport</keyword>
<dbReference type="Pfam" id="PF00005">
    <property type="entry name" value="ABC_tran"/>
    <property type="match status" value="2"/>
</dbReference>
<dbReference type="Gene3D" id="3.40.50.300">
    <property type="entry name" value="P-loop containing nucleotide triphosphate hydrolases"/>
    <property type="match status" value="2"/>
</dbReference>
<keyword evidence="2" id="KW-0813">Transport</keyword>
<comment type="subcellular location">
    <subcellularLocation>
        <location evidence="1">Cell membrane</location>
        <topology evidence="1">Peripheral membrane protein</topology>
    </subcellularLocation>
</comment>
<dbReference type="InterPro" id="IPR003593">
    <property type="entry name" value="AAA+_ATPase"/>
</dbReference>
<keyword evidence="6" id="KW-0547">Nucleotide-binding</keyword>
<keyword evidence="3" id="KW-1003">Cell membrane</keyword>
<dbReference type="PROSITE" id="PS50893">
    <property type="entry name" value="ABC_TRANSPORTER_2"/>
    <property type="match status" value="2"/>
</dbReference>
<dbReference type="EMBL" id="QRJH01000002">
    <property type="protein sequence ID" value="RHH19959.1"/>
    <property type="molecule type" value="Genomic_DNA"/>
</dbReference>
<dbReference type="PANTHER" id="PTHR43790">
    <property type="entry name" value="CARBOHYDRATE TRANSPORT ATP-BINDING PROTEIN MG119-RELATED"/>
    <property type="match status" value="1"/>
</dbReference>
<evidence type="ECO:0000256" key="9">
    <source>
        <dbReference type="ARBA" id="ARBA00023136"/>
    </source>
</evidence>
<dbReference type="PANTHER" id="PTHR43790:SF3">
    <property type="entry name" value="D-ALLOSE IMPORT ATP-BINDING PROTEIN ALSA-RELATED"/>
    <property type="match status" value="1"/>
</dbReference>
<dbReference type="PROSITE" id="PS00211">
    <property type="entry name" value="ABC_TRANSPORTER_1"/>
    <property type="match status" value="1"/>
</dbReference>
<keyword evidence="7 11" id="KW-0067">ATP-binding</keyword>
<dbReference type="InterPro" id="IPR050107">
    <property type="entry name" value="ABC_carbohydrate_import_ATPase"/>
</dbReference>
<evidence type="ECO:0000259" key="10">
    <source>
        <dbReference type="PROSITE" id="PS50893"/>
    </source>
</evidence>
<evidence type="ECO:0000256" key="8">
    <source>
        <dbReference type="ARBA" id="ARBA00022967"/>
    </source>
</evidence>
<gene>
    <name evidence="11" type="ORF">DW222_03985</name>
</gene>
<evidence type="ECO:0000256" key="6">
    <source>
        <dbReference type="ARBA" id="ARBA00022741"/>
    </source>
</evidence>
<proteinExistence type="predicted"/>
<feature type="domain" description="ABC transporter" evidence="10">
    <location>
        <begin position="256"/>
        <end position="507"/>
    </location>
</feature>
<evidence type="ECO:0000256" key="7">
    <source>
        <dbReference type="ARBA" id="ARBA00022840"/>
    </source>
</evidence>
<keyword evidence="8" id="KW-1278">Translocase</keyword>
<organism evidence="11 12">
    <name type="scientific">Blautia obeum</name>
    <dbReference type="NCBI Taxonomy" id="40520"/>
    <lineage>
        <taxon>Bacteria</taxon>
        <taxon>Bacillati</taxon>
        <taxon>Bacillota</taxon>
        <taxon>Clostridia</taxon>
        <taxon>Lachnospirales</taxon>
        <taxon>Lachnospiraceae</taxon>
        <taxon>Blautia</taxon>
    </lineage>
</organism>
<dbReference type="CDD" id="cd03216">
    <property type="entry name" value="ABC_Carb_Monos_I"/>
    <property type="match status" value="1"/>
</dbReference>
<dbReference type="CDD" id="cd03215">
    <property type="entry name" value="ABC_Carb_Monos_II"/>
    <property type="match status" value="1"/>
</dbReference>
<dbReference type="Proteomes" id="UP000284024">
    <property type="component" value="Unassembled WGS sequence"/>
</dbReference>
<evidence type="ECO:0000256" key="3">
    <source>
        <dbReference type="ARBA" id="ARBA00022475"/>
    </source>
</evidence>
<evidence type="ECO:0000313" key="12">
    <source>
        <dbReference type="Proteomes" id="UP000284024"/>
    </source>
</evidence>
<protein>
    <submittedName>
        <fullName evidence="11">Sugar ABC transporter ATP-binding protein</fullName>
    </submittedName>
</protein>
<evidence type="ECO:0000256" key="2">
    <source>
        <dbReference type="ARBA" id="ARBA00022448"/>
    </source>
</evidence>
<dbReference type="GO" id="GO:0016887">
    <property type="term" value="F:ATP hydrolysis activity"/>
    <property type="evidence" value="ECO:0007669"/>
    <property type="project" value="InterPro"/>
</dbReference>
<dbReference type="AlphaFoldDB" id="A0A414W3G5"/>
<evidence type="ECO:0000256" key="4">
    <source>
        <dbReference type="ARBA" id="ARBA00022597"/>
    </source>
</evidence>
<feature type="domain" description="ABC transporter" evidence="10">
    <location>
        <begin position="14"/>
        <end position="254"/>
    </location>
</feature>
<dbReference type="SUPFAM" id="SSF52540">
    <property type="entry name" value="P-loop containing nucleoside triphosphate hydrolases"/>
    <property type="match status" value="2"/>
</dbReference>
<dbReference type="InterPro" id="IPR003439">
    <property type="entry name" value="ABC_transporter-like_ATP-bd"/>
</dbReference>
<dbReference type="GO" id="GO:0005524">
    <property type="term" value="F:ATP binding"/>
    <property type="evidence" value="ECO:0007669"/>
    <property type="project" value="UniProtKB-KW"/>
</dbReference>
<reference evidence="11 12" key="1">
    <citation type="submission" date="2018-08" db="EMBL/GenBank/DDBJ databases">
        <title>A genome reference for cultivated species of the human gut microbiota.</title>
        <authorList>
            <person name="Zou Y."/>
            <person name="Xue W."/>
            <person name="Luo G."/>
        </authorList>
    </citation>
    <scope>NUCLEOTIDE SEQUENCE [LARGE SCALE GENOMIC DNA]</scope>
    <source>
        <strain evidence="11 12">AM18-2AC</strain>
    </source>
</reference>
<dbReference type="FunFam" id="3.40.50.300:FF:000127">
    <property type="entry name" value="Ribose import ATP-binding protein RbsA"/>
    <property type="match status" value="1"/>
</dbReference>
<comment type="caution">
    <text evidence="11">The sequence shown here is derived from an EMBL/GenBank/DDBJ whole genome shotgun (WGS) entry which is preliminary data.</text>
</comment>
<name>A0A414W3G5_9FIRM</name>
<dbReference type="SMART" id="SM00382">
    <property type="entry name" value="AAA"/>
    <property type="match status" value="2"/>
</dbReference>
<keyword evidence="9" id="KW-0472">Membrane</keyword>
<evidence type="ECO:0000256" key="5">
    <source>
        <dbReference type="ARBA" id="ARBA00022737"/>
    </source>
</evidence>
<sequence length="509" mass="56194">MEYKEGIHMPDVVLRAEHVTKRFGGITALENAELELYKGEVHALVGANGAGKSTLIKIITGAYPKDEGDIYLEGQKIEIKSTFDARAQGISAVYQEFSLINTVSVAENIFMGKLLYNNLGPIPRADWKRMNEETQKLLDSLGVTNIKPESIVGKLSVAQKQMVEIAKALSNDLKVLIMDEPTASLSDNEIDNMFKIVKELKAKGISIVYVSHRLEELPIICDRISVYRDGHYIKTLNIEDAPKQVIIENMVGKHMTQTEQVRCYTDEVLLEARNFSSGKKFQDINITLHKGEILGIAGLAGAGRTEFVRALFGADPKESGQVFIEGKEVQIHSPKDAKKAGLGFITEDRKEEGLILNMDLHTNVGMAILDQLKKGFGLDLKQESVLMDEYIKSLSIKCRDSNQKAKALSGGNQQKVVIAKWLATKPKVLIMDEPTRGIDIGSKNQIYALINDLAKQGIGIIMISSELPEVLQVANNIVVFAAGKITGRLENKDLTQDILLDYATSQKAV</sequence>
<dbReference type="GO" id="GO:0005886">
    <property type="term" value="C:plasma membrane"/>
    <property type="evidence" value="ECO:0007669"/>
    <property type="project" value="UniProtKB-SubCell"/>
</dbReference>
<dbReference type="InterPro" id="IPR027417">
    <property type="entry name" value="P-loop_NTPase"/>
</dbReference>
<dbReference type="InterPro" id="IPR017871">
    <property type="entry name" value="ABC_transporter-like_CS"/>
</dbReference>
<evidence type="ECO:0000256" key="1">
    <source>
        <dbReference type="ARBA" id="ARBA00004202"/>
    </source>
</evidence>